<dbReference type="PROSITE" id="PS50089">
    <property type="entry name" value="ZF_RING_2"/>
    <property type="match status" value="1"/>
</dbReference>
<keyword evidence="2 4" id="KW-0863">Zinc-finger</keyword>
<dbReference type="PROSITE" id="PS00518">
    <property type="entry name" value="ZF_RING_1"/>
    <property type="match status" value="1"/>
</dbReference>
<dbReference type="OrthoDB" id="1935339at2759"/>
<dbReference type="EMBL" id="OU892289">
    <property type="protein sequence ID" value="CAG9763458.1"/>
    <property type="molecule type" value="Genomic_DNA"/>
</dbReference>
<evidence type="ECO:0000259" key="6">
    <source>
        <dbReference type="PROSITE" id="PS50157"/>
    </source>
</evidence>
<sequence length="135" mass="16058">MFKCDKCDKPFKHQTNVYRHKKESCVFLCPGTLIKVDEEKPKIPKLILKRFADIWFIRSSQSKASICARKNKSEYYKFLELKMENLDDCPICFETIEKKGVSQPNLCKHQFCLKCLFEWTKTNETCPMLENFIMQ</sequence>
<evidence type="ECO:0000256" key="4">
    <source>
        <dbReference type="PROSITE-ProRule" id="PRU00042"/>
    </source>
</evidence>
<dbReference type="Proteomes" id="UP001152799">
    <property type="component" value="Chromosome 13"/>
</dbReference>
<protein>
    <recommendedName>
        <fullName evidence="9">RING-type domain-containing protein</fullName>
    </recommendedName>
</protein>
<evidence type="ECO:0000313" key="8">
    <source>
        <dbReference type="Proteomes" id="UP001152799"/>
    </source>
</evidence>
<dbReference type="SUPFAM" id="SSF57850">
    <property type="entry name" value="RING/U-box"/>
    <property type="match status" value="1"/>
</dbReference>
<reference evidence="7" key="1">
    <citation type="submission" date="2022-01" db="EMBL/GenBank/DDBJ databases">
        <authorList>
            <person name="King R."/>
        </authorList>
    </citation>
    <scope>NUCLEOTIDE SEQUENCE</scope>
</reference>
<dbReference type="PROSITE" id="PS50157">
    <property type="entry name" value="ZINC_FINGER_C2H2_2"/>
    <property type="match status" value="1"/>
</dbReference>
<dbReference type="SMART" id="SM00184">
    <property type="entry name" value="RING"/>
    <property type="match status" value="1"/>
</dbReference>
<dbReference type="AlphaFoldDB" id="A0A9N9QBF6"/>
<proteinExistence type="predicted"/>
<name>A0A9N9QBF6_9CUCU</name>
<dbReference type="InterPro" id="IPR017907">
    <property type="entry name" value="Znf_RING_CS"/>
</dbReference>
<accession>A0A9N9QBF6</accession>
<dbReference type="InterPro" id="IPR013087">
    <property type="entry name" value="Znf_C2H2_type"/>
</dbReference>
<dbReference type="GO" id="GO:0008270">
    <property type="term" value="F:zinc ion binding"/>
    <property type="evidence" value="ECO:0007669"/>
    <property type="project" value="UniProtKB-KW"/>
</dbReference>
<evidence type="ECO:0000313" key="7">
    <source>
        <dbReference type="EMBL" id="CAG9763458.1"/>
    </source>
</evidence>
<keyword evidence="1" id="KW-0479">Metal-binding</keyword>
<evidence type="ECO:0008006" key="9">
    <source>
        <dbReference type="Google" id="ProtNLM"/>
    </source>
</evidence>
<keyword evidence="3" id="KW-0862">Zinc</keyword>
<evidence type="ECO:0000256" key="2">
    <source>
        <dbReference type="ARBA" id="ARBA00022771"/>
    </source>
</evidence>
<gene>
    <name evidence="7" type="ORF">CEUTPL_LOCUS4122</name>
</gene>
<dbReference type="Pfam" id="PF13639">
    <property type="entry name" value="zf-RING_2"/>
    <property type="match status" value="1"/>
</dbReference>
<dbReference type="InterPro" id="IPR001841">
    <property type="entry name" value="Znf_RING"/>
</dbReference>
<evidence type="ECO:0000259" key="5">
    <source>
        <dbReference type="PROSITE" id="PS50089"/>
    </source>
</evidence>
<evidence type="ECO:0000256" key="1">
    <source>
        <dbReference type="ARBA" id="ARBA00022723"/>
    </source>
</evidence>
<feature type="domain" description="C2H2-type" evidence="6">
    <location>
        <begin position="2"/>
        <end position="22"/>
    </location>
</feature>
<dbReference type="Gene3D" id="3.30.40.10">
    <property type="entry name" value="Zinc/RING finger domain, C3HC4 (zinc finger)"/>
    <property type="match status" value="1"/>
</dbReference>
<dbReference type="InterPro" id="IPR013083">
    <property type="entry name" value="Znf_RING/FYVE/PHD"/>
</dbReference>
<organism evidence="7 8">
    <name type="scientific">Ceutorhynchus assimilis</name>
    <name type="common">cabbage seed weevil</name>
    <dbReference type="NCBI Taxonomy" id="467358"/>
    <lineage>
        <taxon>Eukaryota</taxon>
        <taxon>Metazoa</taxon>
        <taxon>Ecdysozoa</taxon>
        <taxon>Arthropoda</taxon>
        <taxon>Hexapoda</taxon>
        <taxon>Insecta</taxon>
        <taxon>Pterygota</taxon>
        <taxon>Neoptera</taxon>
        <taxon>Endopterygota</taxon>
        <taxon>Coleoptera</taxon>
        <taxon>Polyphaga</taxon>
        <taxon>Cucujiformia</taxon>
        <taxon>Curculionidae</taxon>
        <taxon>Ceutorhynchinae</taxon>
        <taxon>Ceutorhynchus</taxon>
    </lineage>
</organism>
<keyword evidence="8" id="KW-1185">Reference proteome</keyword>
<evidence type="ECO:0000256" key="3">
    <source>
        <dbReference type="ARBA" id="ARBA00022833"/>
    </source>
</evidence>
<feature type="domain" description="RING-type" evidence="5">
    <location>
        <begin position="89"/>
        <end position="130"/>
    </location>
</feature>